<evidence type="ECO:0000256" key="4">
    <source>
        <dbReference type="ARBA" id="ARBA00022759"/>
    </source>
</evidence>
<dbReference type="GO" id="GO:0015074">
    <property type="term" value="P:DNA integration"/>
    <property type="evidence" value="ECO:0007669"/>
    <property type="project" value="InterPro"/>
</dbReference>
<evidence type="ECO:0000259" key="8">
    <source>
        <dbReference type="PROSITE" id="PS50994"/>
    </source>
</evidence>
<dbReference type="GO" id="GO:0016779">
    <property type="term" value="F:nucleotidyltransferase activity"/>
    <property type="evidence" value="ECO:0007669"/>
    <property type="project" value="UniProtKB-KW"/>
</dbReference>
<dbReference type="PROSITE" id="PS50994">
    <property type="entry name" value="INTEGRASE"/>
    <property type="match status" value="1"/>
</dbReference>
<keyword evidence="3" id="KW-0540">Nuclease</keyword>
<feature type="region of interest" description="Disordered" evidence="6">
    <location>
        <begin position="1250"/>
        <end position="1275"/>
    </location>
</feature>
<accession>A0A8H7VD23</accession>
<evidence type="ECO:0000256" key="5">
    <source>
        <dbReference type="ARBA" id="ARBA00023268"/>
    </source>
</evidence>
<feature type="region of interest" description="Disordered" evidence="6">
    <location>
        <begin position="413"/>
        <end position="434"/>
    </location>
</feature>
<dbReference type="PANTHER" id="PTHR37984">
    <property type="entry name" value="PROTEIN CBG26694"/>
    <property type="match status" value="1"/>
</dbReference>
<dbReference type="InterPro" id="IPR043502">
    <property type="entry name" value="DNA/RNA_pol_sf"/>
</dbReference>
<dbReference type="InterPro" id="IPR050951">
    <property type="entry name" value="Retrovirus_Pol_polyprotein"/>
</dbReference>
<dbReference type="SUPFAM" id="SSF53098">
    <property type="entry name" value="Ribonuclease H-like"/>
    <property type="match status" value="1"/>
</dbReference>
<feature type="region of interest" description="Disordered" evidence="6">
    <location>
        <begin position="1796"/>
        <end position="1836"/>
    </location>
</feature>
<proteinExistence type="predicted"/>
<dbReference type="SUPFAM" id="SSF50630">
    <property type="entry name" value="Acid proteases"/>
    <property type="match status" value="1"/>
</dbReference>
<keyword evidence="1" id="KW-0808">Transferase</keyword>
<evidence type="ECO:0000313" key="9">
    <source>
        <dbReference type="EMBL" id="KAG2212048.1"/>
    </source>
</evidence>
<feature type="compositionally biased region" description="Polar residues" evidence="6">
    <location>
        <begin position="1261"/>
        <end position="1272"/>
    </location>
</feature>
<evidence type="ECO:0000256" key="2">
    <source>
        <dbReference type="ARBA" id="ARBA00022695"/>
    </source>
</evidence>
<keyword evidence="4" id="KW-0255">Endonuclease</keyword>
<dbReference type="Gene3D" id="3.30.420.10">
    <property type="entry name" value="Ribonuclease H-like superfamily/Ribonuclease H"/>
    <property type="match status" value="1"/>
</dbReference>
<name>A0A8H7VD23_9FUNG</name>
<dbReference type="PANTHER" id="PTHR37984:SF5">
    <property type="entry name" value="PROTEIN NYNRIN-LIKE"/>
    <property type="match status" value="1"/>
</dbReference>
<dbReference type="CDD" id="cd00024">
    <property type="entry name" value="CD_CSD"/>
    <property type="match status" value="1"/>
</dbReference>
<dbReference type="SUPFAM" id="SSF56672">
    <property type="entry name" value="DNA/RNA polymerases"/>
    <property type="match status" value="1"/>
</dbReference>
<dbReference type="Pfam" id="PF17919">
    <property type="entry name" value="RT_RNaseH_2"/>
    <property type="match status" value="1"/>
</dbReference>
<protein>
    <recommendedName>
        <fullName evidence="11">Reverse transcriptase</fullName>
    </recommendedName>
</protein>
<dbReference type="GO" id="GO:0004519">
    <property type="term" value="F:endonuclease activity"/>
    <property type="evidence" value="ECO:0007669"/>
    <property type="project" value="UniProtKB-KW"/>
</dbReference>
<organism evidence="9 10">
    <name type="scientific">Circinella minor</name>
    <dbReference type="NCBI Taxonomy" id="1195481"/>
    <lineage>
        <taxon>Eukaryota</taxon>
        <taxon>Fungi</taxon>
        <taxon>Fungi incertae sedis</taxon>
        <taxon>Mucoromycota</taxon>
        <taxon>Mucoromycotina</taxon>
        <taxon>Mucoromycetes</taxon>
        <taxon>Mucorales</taxon>
        <taxon>Lichtheimiaceae</taxon>
        <taxon>Circinella</taxon>
    </lineage>
</organism>
<dbReference type="Proteomes" id="UP000646827">
    <property type="component" value="Unassembled WGS sequence"/>
</dbReference>
<evidence type="ECO:0000259" key="7">
    <source>
        <dbReference type="PROSITE" id="PS50013"/>
    </source>
</evidence>
<dbReference type="InterPro" id="IPR016197">
    <property type="entry name" value="Chromo-like_dom_sf"/>
</dbReference>
<evidence type="ECO:0000256" key="3">
    <source>
        <dbReference type="ARBA" id="ARBA00022722"/>
    </source>
</evidence>
<keyword evidence="10" id="KW-1185">Reference proteome</keyword>
<dbReference type="EMBL" id="JAEPRB010000790">
    <property type="protein sequence ID" value="KAG2212048.1"/>
    <property type="molecule type" value="Genomic_DNA"/>
</dbReference>
<feature type="domain" description="Integrase catalytic" evidence="8">
    <location>
        <begin position="1436"/>
        <end position="1600"/>
    </location>
</feature>
<keyword evidence="2" id="KW-0548">Nucleotidyltransferase</keyword>
<dbReference type="Pfam" id="PF00078">
    <property type="entry name" value="RVT_1"/>
    <property type="match status" value="1"/>
</dbReference>
<feature type="compositionally biased region" description="Polar residues" evidence="6">
    <location>
        <begin position="414"/>
        <end position="429"/>
    </location>
</feature>
<dbReference type="InterPro" id="IPR021109">
    <property type="entry name" value="Peptidase_aspartic_dom_sf"/>
</dbReference>
<evidence type="ECO:0000256" key="6">
    <source>
        <dbReference type="SAM" id="MobiDB-lite"/>
    </source>
</evidence>
<dbReference type="OrthoDB" id="2232363at2759"/>
<sequence length="1836" mass="205988">MVYQTQSIPATAENPLVATPNDVANATPQAVENDASVTGLSSKTDATSSDMDVDYITMSSVMTNPSQLLELHQTINQLTVEATLTTAKISSLHGEARQNAVTKLKDLSTTIRTSIDLLNHLRASNAADNVQSTSGRSALSSKVICPSNLPHFQWEGSVFDERSTVFVDVDACLTKFQDVMFAYNLDFDAEFGRLIPPMLSPTQRTWYQSFINSTKQPTWAEFKAAFKARYGLSVLDDRQKCTSELVDISLNPGETLDSFVDRFNDLRRRAFDQVPPPFLLVSRFMLALPQPLRSQVNIVRQSKEVHGDVSIDFIIRTARDLLASMTPSEAAAAMGNTKEVVKQEKGTKASKWASVAATENSSIPIQGAAASKISKPIMKKNSYGSGKFCEYHKSKGHNTSECQAYAAKLATQVPGPTTGENGPKSTGHSFSPRPSCRRCGAPNYVPGHVCNTASRTGEPPKNPEHRFRMMRITDTPRTSEKGTTPVVKPISAKVISTKGSKFCSFHKRKSHNTSDCNAYAAYMAKLSPDATATSDALGPQDNSGTSQPTTTDATAPEAISAISTAAATTESAPTTQSTSDPDDAMDVDVVVATEAQKCKINEFSNLPINKSNSLLVPLIVETYKVYGVLDTGCTFSICAPQFAQSLGINIDLSTDGHIQLGHTSTIKPRIGSCYLNILYNKRNFKHKFEVFDFYTDSNDCPILLGLDIMSQLNIGITGLTSSWFEYTGPELPSPIDPDVEPNNDPYGSTTERNLAYAQIEPLLKENANIDLASTYCNLPGAVVQLETIPNKIAYRAPYPVPVVYKDAVLAQLDQWQRDGVIERSPSHTGWNHPLLVVAKKNSAGVYSFDKPRIVADVRLLNQILVSTDKYQMPRIDDIHQRFSAAKIISSIDVKSFFTSFLVDRRFRFKLSFSCPFTNQQFMWRKVCFGISFIGNLTSRCLSNLFSDMRDQVCLYVDDIGVLSFNDSLEEHTQLLAEVIRRLTNANLQINPDKIVFAQRSVHVLGWSIIHNRLVPDSRKLTNFHTWPIPKTGKDIMRYLGFTNYFRSAIPGYGTLAAPLDELRNHKSLTGIWTDVHTTAFHNLQKALASSTALSPIDFRYKVNVATDASATAVGGIIYQIKDNTVHYITMASRKLSKSEMAYSTTKRELLAIVYMFTKFHKWLFGIPFILHTDHRSLVWLQTQSTPNMMLLTWYEVIFFHYTYDIIHIPGSRNILPDALSRLFPTDSPDTNKLEGGNLYNNTSIFVKEKRRNHKRSDTDLLNKTNKSDSSSLKPKKYDNTLFKKRFKKSNFKYSSFPTKHDINYHTPVNNDVNVFDASLYNNTSSSNSNDQNDNSLTNNDSLSINTSDTLLPDHNILISRAMKYADYMTPPESERIELILKVHLLGHVGINAIEKILHNDYAVHWTHMRDDITKVLKDCHACQSHGIFSVGYHPPRSVLPDNVFDHIAIDLGDFATTSTSGNNYILVIVDYFSRFTILRALPDKSPVTIAISLLSVCSLFGWPARITSDNANEFVGTFIREFLELSGLDRLTSLPYTPTGNSLVEAFMGVSKRAIIKSLTHDAAEPESWDLYLDVIQYSMNIQYARLHKSQPFSVMFNRAPNLFKDYSNTPAPAINIEKSNTEIIDKRLNYVKEVVIPAIHKRIKETQLKDHATFERTHKIIYDKYPINSKVMIVNPTRTSKLSPRWLGPYLIKNYTKNGSYVLADLTGELLSRDVATQHIRVIDFSDNHLTKGFKERHYEVQAIVNHRIDKVTGEMFYRTNWVGYQKKDDTWQRESDFDSKKPIRDYWARINPAKPGIPLPNTVNKRKTNRRRKHAGSTVNRRHPDIKPNSRISN</sequence>
<dbReference type="Pfam" id="PF00385">
    <property type="entry name" value="Chromo"/>
    <property type="match status" value="1"/>
</dbReference>
<dbReference type="InterPro" id="IPR000953">
    <property type="entry name" value="Chromo/chromo_shadow_dom"/>
</dbReference>
<dbReference type="Gene3D" id="3.10.10.10">
    <property type="entry name" value="HIV Type 1 Reverse Transcriptase, subunit A, domain 1"/>
    <property type="match status" value="1"/>
</dbReference>
<dbReference type="PROSITE" id="PS50013">
    <property type="entry name" value="CHROMO_2"/>
    <property type="match status" value="1"/>
</dbReference>
<evidence type="ECO:0000313" key="10">
    <source>
        <dbReference type="Proteomes" id="UP000646827"/>
    </source>
</evidence>
<dbReference type="GO" id="GO:0003676">
    <property type="term" value="F:nucleic acid binding"/>
    <property type="evidence" value="ECO:0007669"/>
    <property type="project" value="InterPro"/>
</dbReference>
<feature type="compositionally biased region" description="Polar residues" evidence="6">
    <location>
        <begin position="531"/>
        <end position="552"/>
    </location>
</feature>
<dbReference type="InterPro" id="IPR012337">
    <property type="entry name" value="RNaseH-like_sf"/>
</dbReference>
<dbReference type="CDD" id="cd01647">
    <property type="entry name" value="RT_LTR"/>
    <property type="match status" value="1"/>
</dbReference>
<reference evidence="9 10" key="1">
    <citation type="submission" date="2020-12" db="EMBL/GenBank/DDBJ databases">
        <title>Metabolic potential, ecology and presence of endohyphal bacteria is reflected in genomic diversity of Mucoromycotina.</title>
        <authorList>
            <person name="Muszewska A."/>
            <person name="Okrasinska A."/>
            <person name="Steczkiewicz K."/>
            <person name="Drgas O."/>
            <person name="Orlowska M."/>
            <person name="Perlinska-Lenart U."/>
            <person name="Aleksandrzak-Piekarczyk T."/>
            <person name="Szatraj K."/>
            <person name="Zielenkiewicz U."/>
            <person name="Pilsyk S."/>
            <person name="Malc E."/>
            <person name="Mieczkowski P."/>
            <person name="Kruszewska J.S."/>
            <person name="Biernat P."/>
            <person name="Pawlowska J."/>
        </authorList>
    </citation>
    <scope>NUCLEOTIDE SEQUENCE [LARGE SCALE GENOMIC DNA]</scope>
    <source>
        <strain evidence="9 10">CBS 142.35</strain>
    </source>
</reference>
<dbReference type="InterPro" id="IPR000477">
    <property type="entry name" value="RT_dom"/>
</dbReference>
<dbReference type="Gene3D" id="2.40.70.10">
    <property type="entry name" value="Acid Proteases"/>
    <property type="match status" value="1"/>
</dbReference>
<dbReference type="SUPFAM" id="SSF54160">
    <property type="entry name" value="Chromo domain-like"/>
    <property type="match status" value="1"/>
</dbReference>
<keyword evidence="5" id="KW-0511">Multifunctional enzyme</keyword>
<dbReference type="CDD" id="cd09274">
    <property type="entry name" value="RNase_HI_RT_Ty3"/>
    <property type="match status" value="1"/>
</dbReference>
<feature type="domain" description="Chromo" evidence="7">
    <location>
        <begin position="1740"/>
        <end position="1791"/>
    </location>
</feature>
<feature type="compositionally biased region" description="Basic residues" evidence="6">
    <location>
        <begin position="1806"/>
        <end position="1817"/>
    </location>
</feature>
<dbReference type="InterPro" id="IPR005162">
    <property type="entry name" value="Retrotrans_gag_dom"/>
</dbReference>
<keyword evidence="4" id="KW-0378">Hydrolase</keyword>
<feature type="region of interest" description="Disordered" evidence="6">
    <location>
        <begin position="531"/>
        <end position="553"/>
    </location>
</feature>
<dbReference type="Pfam" id="PF03732">
    <property type="entry name" value="Retrotrans_gag"/>
    <property type="match status" value="1"/>
</dbReference>
<comment type="caution">
    <text evidence="9">The sequence shown here is derived from an EMBL/GenBank/DDBJ whole genome shotgun (WGS) entry which is preliminary data.</text>
</comment>
<dbReference type="GO" id="GO:0005634">
    <property type="term" value="C:nucleus"/>
    <property type="evidence" value="ECO:0007669"/>
    <property type="project" value="UniProtKB-ARBA"/>
</dbReference>
<dbReference type="InterPro" id="IPR001584">
    <property type="entry name" value="Integrase_cat-core"/>
</dbReference>
<dbReference type="Gene3D" id="1.10.340.70">
    <property type="match status" value="1"/>
</dbReference>
<gene>
    <name evidence="9" type="ORF">INT45_001806</name>
</gene>
<dbReference type="InterPro" id="IPR036397">
    <property type="entry name" value="RNaseH_sf"/>
</dbReference>
<dbReference type="Pfam" id="PF17921">
    <property type="entry name" value="Integrase_H2C2"/>
    <property type="match status" value="1"/>
</dbReference>
<dbReference type="InterPro" id="IPR043128">
    <property type="entry name" value="Rev_trsase/Diguanyl_cyclase"/>
</dbReference>
<dbReference type="InterPro" id="IPR041588">
    <property type="entry name" value="Integrase_H2C2"/>
</dbReference>
<dbReference type="InterPro" id="IPR041577">
    <property type="entry name" value="RT_RNaseH_2"/>
</dbReference>
<evidence type="ECO:0008006" key="11">
    <source>
        <dbReference type="Google" id="ProtNLM"/>
    </source>
</evidence>
<dbReference type="Pfam" id="PF00665">
    <property type="entry name" value="rve"/>
    <property type="match status" value="1"/>
</dbReference>
<dbReference type="InterPro" id="IPR023780">
    <property type="entry name" value="Chromo_domain"/>
</dbReference>
<dbReference type="Gene3D" id="2.40.50.40">
    <property type="match status" value="1"/>
</dbReference>
<dbReference type="Gene3D" id="3.30.70.270">
    <property type="match status" value="2"/>
</dbReference>
<evidence type="ECO:0000256" key="1">
    <source>
        <dbReference type="ARBA" id="ARBA00022679"/>
    </source>
</evidence>